<dbReference type="Proteomes" id="UP001221413">
    <property type="component" value="Unassembled WGS sequence"/>
</dbReference>
<dbReference type="EMBL" id="JAQGDS010000007">
    <property type="protein sequence ID" value="KAJ6259400.1"/>
    <property type="molecule type" value="Genomic_DNA"/>
</dbReference>
<gene>
    <name evidence="1" type="ORF">Dda_6301</name>
</gene>
<organism evidence="1 2">
    <name type="scientific">Drechslerella dactyloides</name>
    <name type="common">Nematode-trapping fungus</name>
    <name type="synonym">Arthrobotrys dactyloides</name>
    <dbReference type="NCBI Taxonomy" id="74499"/>
    <lineage>
        <taxon>Eukaryota</taxon>
        <taxon>Fungi</taxon>
        <taxon>Dikarya</taxon>
        <taxon>Ascomycota</taxon>
        <taxon>Pezizomycotina</taxon>
        <taxon>Orbiliomycetes</taxon>
        <taxon>Orbiliales</taxon>
        <taxon>Orbiliaceae</taxon>
        <taxon>Drechslerella</taxon>
    </lineage>
</organism>
<protein>
    <submittedName>
        <fullName evidence="1">Uncharacterized protein</fullName>
    </submittedName>
</protein>
<dbReference type="AlphaFoldDB" id="A0AAD6IVC2"/>
<evidence type="ECO:0000313" key="2">
    <source>
        <dbReference type="Proteomes" id="UP001221413"/>
    </source>
</evidence>
<proteinExistence type="predicted"/>
<comment type="caution">
    <text evidence="1">The sequence shown here is derived from an EMBL/GenBank/DDBJ whole genome shotgun (WGS) entry which is preliminary data.</text>
</comment>
<evidence type="ECO:0000313" key="1">
    <source>
        <dbReference type="EMBL" id="KAJ6259400.1"/>
    </source>
</evidence>
<reference evidence="1" key="1">
    <citation type="submission" date="2023-01" db="EMBL/GenBank/DDBJ databases">
        <title>The chitinases involved in constricting ring structure development in the nematode-trapping fungus Drechslerella dactyloides.</title>
        <authorList>
            <person name="Wang R."/>
            <person name="Zhang L."/>
            <person name="Tang P."/>
            <person name="Li S."/>
            <person name="Liang L."/>
        </authorList>
    </citation>
    <scope>NUCLEOTIDE SEQUENCE</scope>
    <source>
        <strain evidence="1">YMF1.00031</strain>
    </source>
</reference>
<keyword evidence="2" id="KW-1185">Reference proteome</keyword>
<name>A0AAD6IVC2_DREDA</name>
<sequence>MAYFPLSKLAGISFDRRDQALPTTLAQGAQKSKWKGVQCDGEKQSRIFKASYAPSFGFEVQKFGPERIVVEEKETTRSSMKDHSTI</sequence>
<accession>A0AAD6IVC2</accession>